<feature type="transmembrane region" description="Helical" evidence="1">
    <location>
        <begin position="28"/>
        <end position="52"/>
    </location>
</feature>
<dbReference type="PANTHER" id="PTHR36833:SF2">
    <property type="entry name" value="SLR0610 PROTEIN"/>
    <property type="match status" value="1"/>
</dbReference>
<dbReference type="STRING" id="29364.SAMN04487772_10781"/>
<dbReference type="Proteomes" id="UP000199800">
    <property type="component" value="Unassembled WGS sequence"/>
</dbReference>
<sequence length="264" mass="30202">MKLKKCVKIFCLFFKYSFMNAVEYKANFILGGLFEFLWVIMNVLFFGIIYSNTSTISGWTQNDAMLLVFVCGFIDAVHSCFSASGFISIPDLIRTGDLDFIFLKPINKRFYMTFRLTNVGELFNILFNLSMIIFYLVRIGIANEPIRVVFFFVAVGIGLLIVNSFYFILSMLAFWVINVNSIIGYSQELFTIGNKPITIYPKAVQKIFTFIIPLGIAFSYPVLFYAGKYTAIRLIIALIIAFLFFGVSHILYRRGLKRYSSASS</sequence>
<keyword evidence="1" id="KW-0472">Membrane</keyword>
<dbReference type="PANTHER" id="PTHR36833">
    <property type="entry name" value="SLR0610 PROTEIN-RELATED"/>
    <property type="match status" value="1"/>
</dbReference>
<feature type="transmembrane region" description="Helical" evidence="1">
    <location>
        <begin position="232"/>
        <end position="252"/>
    </location>
</feature>
<feature type="transmembrane region" description="Helical" evidence="1">
    <location>
        <begin position="149"/>
        <end position="177"/>
    </location>
</feature>
<feature type="transmembrane region" description="Helical" evidence="1">
    <location>
        <begin position="110"/>
        <end position="137"/>
    </location>
</feature>
<protein>
    <submittedName>
        <fullName evidence="2">ABC-2 type transport system permease protein</fullName>
    </submittedName>
</protein>
<evidence type="ECO:0000256" key="1">
    <source>
        <dbReference type="SAM" id="Phobius"/>
    </source>
</evidence>
<evidence type="ECO:0000313" key="2">
    <source>
        <dbReference type="EMBL" id="SET04829.1"/>
    </source>
</evidence>
<keyword evidence="3" id="KW-1185">Reference proteome</keyword>
<dbReference type="OrthoDB" id="9788195at2"/>
<dbReference type="AlphaFoldDB" id="A0A1I0BD10"/>
<dbReference type="Pfam" id="PF06182">
    <property type="entry name" value="ABC2_membrane_6"/>
    <property type="match status" value="1"/>
</dbReference>
<dbReference type="EMBL" id="FOHN01000007">
    <property type="protein sequence ID" value="SET04829.1"/>
    <property type="molecule type" value="Genomic_DNA"/>
</dbReference>
<reference evidence="2 3" key="1">
    <citation type="submission" date="2016-10" db="EMBL/GenBank/DDBJ databases">
        <authorList>
            <person name="de Groot N.N."/>
        </authorList>
    </citation>
    <scope>NUCLEOTIDE SEQUENCE [LARGE SCALE GENOMIC DNA]</scope>
    <source>
        <strain evidence="2 3">DSM 1801</strain>
    </source>
</reference>
<accession>A0A1I0BD10</accession>
<dbReference type="RefSeq" id="WP_092477427.1">
    <property type="nucleotide sequence ID" value="NZ_FOHN01000007.1"/>
</dbReference>
<keyword evidence="1" id="KW-0812">Transmembrane</keyword>
<keyword evidence="1" id="KW-1133">Transmembrane helix</keyword>
<organism evidence="2 3">
    <name type="scientific">[Clostridium] polysaccharolyticum</name>
    <dbReference type="NCBI Taxonomy" id="29364"/>
    <lineage>
        <taxon>Bacteria</taxon>
        <taxon>Bacillati</taxon>
        <taxon>Bacillota</taxon>
        <taxon>Clostridia</taxon>
        <taxon>Lachnospirales</taxon>
        <taxon>Lachnospiraceae</taxon>
    </lineage>
</organism>
<dbReference type="InterPro" id="IPR010390">
    <property type="entry name" value="ABC-2_transporter-like"/>
</dbReference>
<proteinExistence type="predicted"/>
<gene>
    <name evidence="2" type="ORF">SAMN04487772_10781</name>
</gene>
<feature type="transmembrane region" description="Helical" evidence="1">
    <location>
        <begin position="64"/>
        <end position="89"/>
    </location>
</feature>
<feature type="transmembrane region" description="Helical" evidence="1">
    <location>
        <begin position="207"/>
        <end position="226"/>
    </location>
</feature>
<evidence type="ECO:0000313" key="3">
    <source>
        <dbReference type="Proteomes" id="UP000199800"/>
    </source>
</evidence>
<name>A0A1I0BD10_9FIRM</name>